<dbReference type="Pfam" id="PF00027">
    <property type="entry name" value="cNMP_binding"/>
    <property type="match status" value="1"/>
</dbReference>
<dbReference type="InterPro" id="IPR012318">
    <property type="entry name" value="HTH_CRP"/>
</dbReference>
<dbReference type="InterPro" id="IPR036388">
    <property type="entry name" value="WH-like_DNA-bd_sf"/>
</dbReference>
<dbReference type="InterPro" id="IPR018490">
    <property type="entry name" value="cNMP-bd_dom_sf"/>
</dbReference>
<dbReference type="AlphaFoldDB" id="A0AAE3DKZ7"/>
<gene>
    <name evidence="5" type="ORF">LKD32_06465</name>
</gene>
<accession>A0AAE3DKZ7</accession>
<dbReference type="PROSITE" id="PS51063">
    <property type="entry name" value="HTH_CRP_2"/>
    <property type="match status" value="1"/>
</dbReference>
<dbReference type="Gene3D" id="1.10.10.10">
    <property type="entry name" value="Winged helix-like DNA-binding domain superfamily/Winged helix DNA-binding domain"/>
    <property type="match status" value="1"/>
</dbReference>
<evidence type="ECO:0000259" key="4">
    <source>
        <dbReference type="PROSITE" id="PS51063"/>
    </source>
</evidence>
<dbReference type="EMBL" id="JAJEPU010000015">
    <property type="protein sequence ID" value="MCC2164523.1"/>
    <property type="molecule type" value="Genomic_DNA"/>
</dbReference>
<dbReference type="Gene3D" id="2.60.120.10">
    <property type="entry name" value="Jelly Rolls"/>
    <property type="match status" value="1"/>
</dbReference>
<name>A0AAE3DKZ7_9FIRM</name>
<evidence type="ECO:0000313" key="5">
    <source>
        <dbReference type="EMBL" id="MCC2164523.1"/>
    </source>
</evidence>
<dbReference type="SUPFAM" id="SSF51206">
    <property type="entry name" value="cAMP-binding domain-like"/>
    <property type="match status" value="1"/>
</dbReference>
<evidence type="ECO:0000256" key="3">
    <source>
        <dbReference type="ARBA" id="ARBA00023163"/>
    </source>
</evidence>
<dbReference type="GO" id="GO:0006355">
    <property type="term" value="P:regulation of DNA-templated transcription"/>
    <property type="evidence" value="ECO:0007669"/>
    <property type="project" value="InterPro"/>
</dbReference>
<dbReference type="SUPFAM" id="SSF46785">
    <property type="entry name" value="Winged helix' DNA-binding domain"/>
    <property type="match status" value="1"/>
</dbReference>
<feature type="domain" description="HTH crp-type" evidence="4">
    <location>
        <begin position="137"/>
        <end position="206"/>
    </location>
</feature>
<proteinExistence type="predicted"/>
<dbReference type="InterPro" id="IPR000595">
    <property type="entry name" value="cNMP-bd_dom"/>
</dbReference>
<dbReference type="Proteomes" id="UP001198962">
    <property type="component" value="Unassembled WGS sequence"/>
</dbReference>
<comment type="caution">
    <text evidence="5">The sequence shown here is derived from an EMBL/GenBank/DDBJ whole genome shotgun (WGS) entry which is preliminary data.</text>
</comment>
<dbReference type="RefSeq" id="WP_308451147.1">
    <property type="nucleotide sequence ID" value="NZ_JAJEPU010000015.1"/>
</dbReference>
<dbReference type="InterPro" id="IPR014710">
    <property type="entry name" value="RmlC-like_jellyroll"/>
</dbReference>
<dbReference type="InterPro" id="IPR036390">
    <property type="entry name" value="WH_DNA-bd_sf"/>
</dbReference>
<dbReference type="Pfam" id="PF13545">
    <property type="entry name" value="HTH_Crp_2"/>
    <property type="match status" value="1"/>
</dbReference>
<keyword evidence="1" id="KW-0805">Transcription regulation</keyword>
<keyword evidence="6" id="KW-1185">Reference proteome</keyword>
<dbReference type="CDD" id="cd00038">
    <property type="entry name" value="CAP_ED"/>
    <property type="match status" value="1"/>
</dbReference>
<organism evidence="5 6">
    <name type="scientific">Brotaphodocola catenula</name>
    <dbReference type="NCBI Taxonomy" id="2885361"/>
    <lineage>
        <taxon>Bacteria</taxon>
        <taxon>Bacillati</taxon>
        <taxon>Bacillota</taxon>
        <taxon>Clostridia</taxon>
        <taxon>Lachnospirales</taxon>
        <taxon>Lachnospiraceae</taxon>
        <taxon>Brotaphodocola</taxon>
    </lineage>
</organism>
<keyword evidence="3" id="KW-0804">Transcription</keyword>
<reference evidence="5" key="1">
    <citation type="submission" date="2021-10" db="EMBL/GenBank/DDBJ databases">
        <title>Anaerobic single-cell dispensing facilitates the cultivation of human gut bacteria.</title>
        <authorList>
            <person name="Afrizal A."/>
        </authorList>
    </citation>
    <scope>NUCLEOTIDE SEQUENCE</scope>
    <source>
        <strain evidence="5">CLA-AA-H274</strain>
    </source>
</reference>
<dbReference type="GO" id="GO:0003677">
    <property type="term" value="F:DNA binding"/>
    <property type="evidence" value="ECO:0007669"/>
    <property type="project" value="UniProtKB-KW"/>
</dbReference>
<protein>
    <submittedName>
        <fullName evidence="5">Crp/Fnr family transcriptional regulator</fullName>
    </submittedName>
</protein>
<evidence type="ECO:0000256" key="1">
    <source>
        <dbReference type="ARBA" id="ARBA00023015"/>
    </source>
</evidence>
<keyword evidence="2" id="KW-0238">DNA-binding</keyword>
<evidence type="ECO:0000313" key="6">
    <source>
        <dbReference type="Proteomes" id="UP001198962"/>
    </source>
</evidence>
<evidence type="ECO:0000256" key="2">
    <source>
        <dbReference type="ARBA" id="ARBA00023125"/>
    </source>
</evidence>
<dbReference type="SMART" id="SM00419">
    <property type="entry name" value="HTH_CRP"/>
    <property type="match status" value="1"/>
</dbReference>
<sequence>MKENFRKLLRSRGTKIHLDKQVCLNISMDSPGADCCYLLEDGICALTGVTSNGEETVYLYFYPPRIVGFNQLLMTHGTSHPVEFSIITKTKCTLYRISFSAFQDLMQHNPAFNTFLIQTLSDNYYEVLVHFHQRLDESAVTGLSRLLLNVAKEKDGILTVPKFFTYAELARYLGTHPVTVSRIMAKMKQRGYLSKNSNGILIENVEALRQIVYGNGELCLNY</sequence>